<evidence type="ECO:0000313" key="1">
    <source>
        <dbReference type="EMBL" id="JAH26695.1"/>
    </source>
</evidence>
<reference evidence="1" key="2">
    <citation type="journal article" date="2015" name="Fish Shellfish Immunol.">
        <title>Early steps in the European eel (Anguilla anguilla)-Vibrio vulnificus interaction in the gills: Role of the RtxA13 toxin.</title>
        <authorList>
            <person name="Callol A."/>
            <person name="Pajuelo D."/>
            <person name="Ebbesson L."/>
            <person name="Teles M."/>
            <person name="MacKenzie S."/>
            <person name="Amaro C."/>
        </authorList>
    </citation>
    <scope>NUCLEOTIDE SEQUENCE</scope>
</reference>
<reference evidence="1" key="1">
    <citation type="submission" date="2014-11" db="EMBL/GenBank/DDBJ databases">
        <authorList>
            <person name="Amaro Gonzalez C."/>
        </authorList>
    </citation>
    <scope>NUCLEOTIDE SEQUENCE</scope>
</reference>
<sequence>MKTQVIMYCCQKLFNLSLILLRHLVLLLKFQYPDSLPILYILTQPFFHFQWNKWYFLPK</sequence>
<name>A0A0E9RDX4_ANGAN</name>
<dbReference type="EMBL" id="GBXM01081882">
    <property type="protein sequence ID" value="JAH26695.1"/>
    <property type="molecule type" value="Transcribed_RNA"/>
</dbReference>
<organism evidence="1">
    <name type="scientific">Anguilla anguilla</name>
    <name type="common">European freshwater eel</name>
    <name type="synonym">Muraena anguilla</name>
    <dbReference type="NCBI Taxonomy" id="7936"/>
    <lineage>
        <taxon>Eukaryota</taxon>
        <taxon>Metazoa</taxon>
        <taxon>Chordata</taxon>
        <taxon>Craniata</taxon>
        <taxon>Vertebrata</taxon>
        <taxon>Euteleostomi</taxon>
        <taxon>Actinopterygii</taxon>
        <taxon>Neopterygii</taxon>
        <taxon>Teleostei</taxon>
        <taxon>Anguilliformes</taxon>
        <taxon>Anguillidae</taxon>
        <taxon>Anguilla</taxon>
    </lineage>
</organism>
<dbReference type="AlphaFoldDB" id="A0A0E9RDX4"/>
<protein>
    <submittedName>
        <fullName evidence="1">Uncharacterized protein</fullName>
    </submittedName>
</protein>
<proteinExistence type="predicted"/>
<accession>A0A0E9RDX4</accession>